<dbReference type="InterPro" id="IPR036390">
    <property type="entry name" value="WH_DNA-bd_sf"/>
</dbReference>
<comment type="function">
    <text evidence="5">Negative regulator of class I heat shock genes (grpE-dnaK-dnaJ and groELS operons). Prevents heat-shock induction of these operons.</text>
</comment>
<sequence>MDPRSHLLLKTLIERYIAEGQPVGSRTLSRWSGLDLSAATIRNVMSDLEEAGLIVSPHTSAGRIPTPRGYRLFVDTMLTVQPLESVEQQALNETIQQNLQPASPQKVISAAAQLLSSLSQFAGVVLTPRRSQTFKHVEFLRLGERRVLMIIVTPEGDVQNRMILLEQDLSASQLVEAGNFLNTHFAGSSFDEAASRLKQELGSLRDEVQTLMQAAMAAGSQAMSDDQEQVLISGERRLLDVADFSTNMARLRQLFDVFESKTSLLRLLETGGNAEGVQIFIGGESQLVPVEEVSVVAAPYKVNGQVVGTLGVVGPTRMAYDRVVPLVDITARLLSNALTYSSGEAGAPPPGPTAPA</sequence>
<evidence type="ECO:0000259" key="6">
    <source>
        <dbReference type="Pfam" id="PF01628"/>
    </source>
</evidence>
<protein>
    <recommendedName>
        <fullName evidence="5">Heat-inducible transcription repressor HrcA</fullName>
    </recommendedName>
</protein>
<dbReference type="HAMAP" id="MF_00081">
    <property type="entry name" value="HrcA"/>
    <property type="match status" value="1"/>
</dbReference>
<dbReference type="InterPro" id="IPR023120">
    <property type="entry name" value="WHTH_transcript_rep_HrcA_IDD"/>
</dbReference>
<keyword evidence="2 5" id="KW-0805">Transcription regulation</keyword>
<evidence type="ECO:0000256" key="3">
    <source>
        <dbReference type="ARBA" id="ARBA00023016"/>
    </source>
</evidence>
<name>A0ABV7H406_9BURK</name>
<dbReference type="InterPro" id="IPR002571">
    <property type="entry name" value="HrcA"/>
</dbReference>
<reference evidence="8" key="1">
    <citation type="journal article" date="2019" name="Int. J. Syst. Evol. Microbiol.">
        <title>The Global Catalogue of Microorganisms (GCM) 10K type strain sequencing project: providing services to taxonomists for standard genome sequencing and annotation.</title>
        <authorList>
            <consortium name="The Broad Institute Genomics Platform"/>
            <consortium name="The Broad Institute Genome Sequencing Center for Infectious Disease"/>
            <person name="Wu L."/>
            <person name="Ma J."/>
        </authorList>
    </citation>
    <scope>NUCLEOTIDE SEQUENCE [LARGE SCALE GENOMIC DNA]</scope>
    <source>
        <strain evidence="8">KCTC 52168</strain>
    </source>
</reference>
<dbReference type="Gene3D" id="3.30.450.40">
    <property type="match status" value="1"/>
</dbReference>
<dbReference type="PIRSF" id="PIRSF005485">
    <property type="entry name" value="HrcA"/>
    <property type="match status" value="1"/>
</dbReference>
<feature type="domain" description="Heat-inducible transcription repressor HrcA C-terminal" evidence="6">
    <location>
        <begin position="106"/>
        <end position="324"/>
    </location>
</feature>
<organism evidence="7 8">
    <name type="scientific">Piscinibacterium candidicorallinum</name>
    <dbReference type="NCBI Taxonomy" id="1793872"/>
    <lineage>
        <taxon>Bacteria</taxon>
        <taxon>Pseudomonadati</taxon>
        <taxon>Pseudomonadota</taxon>
        <taxon>Betaproteobacteria</taxon>
        <taxon>Burkholderiales</taxon>
        <taxon>Piscinibacterium</taxon>
    </lineage>
</organism>
<keyword evidence="3 5" id="KW-0346">Stress response</keyword>
<comment type="similarity">
    <text evidence="5">Belongs to the HrcA family.</text>
</comment>
<keyword evidence="4 5" id="KW-0804">Transcription</keyword>
<dbReference type="InterPro" id="IPR036388">
    <property type="entry name" value="WH-like_DNA-bd_sf"/>
</dbReference>
<comment type="caution">
    <text evidence="7">The sequence shown here is derived from an EMBL/GenBank/DDBJ whole genome shotgun (WGS) entry which is preliminary data.</text>
</comment>
<keyword evidence="1 5" id="KW-0678">Repressor</keyword>
<accession>A0ABV7H406</accession>
<dbReference type="PANTHER" id="PTHR34824:SF1">
    <property type="entry name" value="HEAT-INDUCIBLE TRANSCRIPTION REPRESSOR HRCA"/>
    <property type="match status" value="1"/>
</dbReference>
<evidence type="ECO:0000256" key="2">
    <source>
        <dbReference type="ARBA" id="ARBA00023015"/>
    </source>
</evidence>
<dbReference type="InterPro" id="IPR021153">
    <property type="entry name" value="HrcA_C"/>
</dbReference>
<dbReference type="RefSeq" id="WP_377302264.1">
    <property type="nucleotide sequence ID" value="NZ_CP180191.1"/>
</dbReference>
<evidence type="ECO:0000313" key="8">
    <source>
        <dbReference type="Proteomes" id="UP001595556"/>
    </source>
</evidence>
<dbReference type="PANTHER" id="PTHR34824">
    <property type="entry name" value="HEAT-INDUCIBLE TRANSCRIPTION REPRESSOR HRCA"/>
    <property type="match status" value="1"/>
</dbReference>
<evidence type="ECO:0000256" key="1">
    <source>
        <dbReference type="ARBA" id="ARBA00022491"/>
    </source>
</evidence>
<dbReference type="Gene3D" id="3.30.390.60">
    <property type="entry name" value="Heat-inducible transcription repressor hrca homolog, domain 3"/>
    <property type="match status" value="1"/>
</dbReference>
<dbReference type="Pfam" id="PF01628">
    <property type="entry name" value="HrcA"/>
    <property type="match status" value="1"/>
</dbReference>
<dbReference type="Gene3D" id="1.10.10.10">
    <property type="entry name" value="Winged helix-like DNA-binding domain superfamily/Winged helix DNA-binding domain"/>
    <property type="match status" value="1"/>
</dbReference>
<evidence type="ECO:0000313" key="7">
    <source>
        <dbReference type="EMBL" id="MFC3147336.1"/>
    </source>
</evidence>
<dbReference type="Proteomes" id="UP001595556">
    <property type="component" value="Unassembled WGS sequence"/>
</dbReference>
<evidence type="ECO:0000256" key="5">
    <source>
        <dbReference type="HAMAP-Rule" id="MF_00081"/>
    </source>
</evidence>
<evidence type="ECO:0000256" key="4">
    <source>
        <dbReference type="ARBA" id="ARBA00023163"/>
    </source>
</evidence>
<gene>
    <name evidence="5 7" type="primary">hrcA</name>
    <name evidence="7" type="ORF">ACFOEN_06755</name>
</gene>
<dbReference type="EMBL" id="JBHRTI010000003">
    <property type="protein sequence ID" value="MFC3147336.1"/>
    <property type="molecule type" value="Genomic_DNA"/>
</dbReference>
<dbReference type="SUPFAM" id="SSF46785">
    <property type="entry name" value="Winged helix' DNA-binding domain"/>
    <property type="match status" value="1"/>
</dbReference>
<proteinExistence type="inferred from homology"/>
<dbReference type="InterPro" id="IPR029016">
    <property type="entry name" value="GAF-like_dom_sf"/>
</dbReference>
<keyword evidence="8" id="KW-1185">Reference proteome</keyword>
<dbReference type="NCBIfam" id="TIGR00331">
    <property type="entry name" value="hrcA"/>
    <property type="match status" value="1"/>
</dbReference>
<dbReference type="SUPFAM" id="SSF55781">
    <property type="entry name" value="GAF domain-like"/>
    <property type="match status" value="1"/>
</dbReference>